<evidence type="ECO:0000256" key="5">
    <source>
        <dbReference type="ARBA" id="ARBA00022583"/>
    </source>
</evidence>
<dbReference type="GO" id="GO:0005576">
    <property type="term" value="C:extracellular region"/>
    <property type="evidence" value="ECO:0007669"/>
    <property type="project" value="UniProtKB-SubCell"/>
</dbReference>
<feature type="domain" description="EGF-like" evidence="15">
    <location>
        <begin position="175"/>
        <end position="216"/>
    </location>
</feature>
<accession>A0AAD9JP07</accession>
<dbReference type="FunFam" id="2.10.25.10:FF:000038">
    <property type="entry name" value="Fibrillin 2"/>
    <property type="match status" value="1"/>
</dbReference>
<keyword evidence="13" id="KW-0325">Glycoprotein</keyword>
<dbReference type="FunFam" id="2.10.25.10:FF:000010">
    <property type="entry name" value="Pro-epidermal growth factor"/>
    <property type="match status" value="1"/>
</dbReference>
<dbReference type="PROSITE" id="PS01186">
    <property type="entry name" value="EGF_2"/>
    <property type="match status" value="3"/>
</dbReference>
<comment type="subcellular location">
    <subcellularLocation>
        <location evidence="1">Membrane</location>
        <topology evidence="1">Single-pass type I membrane protein</topology>
    </subcellularLocation>
    <subcellularLocation>
        <location evidence="2">Secreted</location>
    </subcellularLocation>
</comment>
<dbReference type="CDD" id="cd00054">
    <property type="entry name" value="EGF_CA"/>
    <property type="match status" value="2"/>
</dbReference>
<dbReference type="GO" id="GO:0016020">
    <property type="term" value="C:membrane"/>
    <property type="evidence" value="ECO:0007669"/>
    <property type="project" value="UniProtKB-SubCell"/>
</dbReference>
<dbReference type="PROSITE" id="PS01187">
    <property type="entry name" value="EGF_CA"/>
    <property type="match status" value="2"/>
</dbReference>
<evidence type="ECO:0000256" key="4">
    <source>
        <dbReference type="ARBA" id="ARBA00022536"/>
    </source>
</evidence>
<dbReference type="GO" id="GO:0006897">
    <property type="term" value="P:endocytosis"/>
    <property type="evidence" value="ECO:0007669"/>
    <property type="project" value="UniProtKB-KW"/>
</dbReference>
<organism evidence="16 17">
    <name type="scientific">Ridgeia piscesae</name>
    <name type="common">Tubeworm</name>
    <dbReference type="NCBI Taxonomy" id="27915"/>
    <lineage>
        <taxon>Eukaryota</taxon>
        <taxon>Metazoa</taxon>
        <taxon>Spiralia</taxon>
        <taxon>Lophotrochozoa</taxon>
        <taxon>Annelida</taxon>
        <taxon>Polychaeta</taxon>
        <taxon>Sedentaria</taxon>
        <taxon>Canalipalpata</taxon>
        <taxon>Sabellida</taxon>
        <taxon>Siboglinidae</taxon>
        <taxon>Ridgeia</taxon>
    </lineage>
</organism>
<comment type="caution">
    <text evidence="14">Lacks conserved residue(s) required for the propagation of feature annotation.</text>
</comment>
<evidence type="ECO:0000313" key="17">
    <source>
        <dbReference type="Proteomes" id="UP001209878"/>
    </source>
</evidence>
<evidence type="ECO:0000256" key="12">
    <source>
        <dbReference type="ARBA" id="ARBA00023170"/>
    </source>
</evidence>
<dbReference type="Proteomes" id="UP001209878">
    <property type="component" value="Unassembled WGS sequence"/>
</dbReference>
<keyword evidence="17" id="KW-1185">Reference proteome</keyword>
<dbReference type="FunFam" id="2.10.25.10:FF:000240">
    <property type="entry name" value="Vitamin K-dependent protein S"/>
    <property type="match status" value="1"/>
</dbReference>
<dbReference type="InterPro" id="IPR018097">
    <property type="entry name" value="EGF_Ca-bd_CS"/>
</dbReference>
<dbReference type="InterPro" id="IPR026823">
    <property type="entry name" value="cEGF"/>
</dbReference>
<dbReference type="PROSITE" id="PS50026">
    <property type="entry name" value="EGF_3"/>
    <property type="match status" value="3"/>
</dbReference>
<feature type="domain" description="EGF-like" evidence="15">
    <location>
        <begin position="95"/>
        <end position="135"/>
    </location>
</feature>
<dbReference type="InterPro" id="IPR000742">
    <property type="entry name" value="EGF"/>
</dbReference>
<dbReference type="Pfam" id="PF12662">
    <property type="entry name" value="cEGF"/>
    <property type="match status" value="1"/>
</dbReference>
<keyword evidence="12" id="KW-0675">Receptor</keyword>
<keyword evidence="6" id="KW-0812">Transmembrane</keyword>
<keyword evidence="3" id="KW-0964">Secreted</keyword>
<feature type="domain" description="EGF-like" evidence="15">
    <location>
        <begin position="8"/>
        <end position="49"/>
    </location>
</feature>
<dbReference type="GO" id="GO:0005509">
    <property type="term" value="F:calcium ion binding"/>
    <property type="evidence" value="ECO:0007669"/>
    <property type="project" value="InterPro"/>
</dbReference>
<evidence type="ECO:0000256" key="10">
    <source>
        <dbReference type="ARBA" id="ARBA00023136"/>
    </source>
</evidence>
<dbReference type="InterPro" id="IPR009030">
    <property type="entry name" value="Growth_fac_rcpt_cys_sf"/>
</dbReference>
<evidence type="ECO:0000259" key="15">
    <source>
        <dbReference type="PROSITE" id="PS50026"/>
    </source>
</evidence>
<dbReference type="Gene3D" id="2.10.25.10">
    <property type="entry name" value="Laminin"/>
    <property type="match status" value="4"/>
</dbReference>
<dbReference type="EMBL" id="JAODUO010001958">
    <property type="protein sequence ID" value="KAK2156567.1"/>
    <property type="molecule type" value="Genomic_DNA"/>
</dbReference>
<evidence type="ECO:0000256" key="2">
    <source>
        <dbReference type="ARBA" id="ARBA00004613"/>
    </source>
</evidence>
<evidence type="ECO:0000256" key="3">
    <source>
        <dbReference type="ARBA" id="ARBA00022525"/>
    </source>
</evidence>
<evidence type="ECO:0000256" key="14">
    <source>
        <dbReference type="PROSITE-ProRule" id="PRU00076"/>
    </source>
</evidence>
<reference evidence="16" key="1">
    <citation type="journal article" date="2023" name="Mol. Biol. Evol.">
        <title>Third-Generation Sequencing Reveals the Adaptive Role of the Epigenome in Three Deep-Sea Polychaetes.</title>
        <authorList>
            <person name="Perez M."/>
            <person name="Aroh O."/>
            <person name="Sun Y."/>
            <person name="Lan Y."/>
            <person name="Juniper S.K."/>
            <person name="Young C.R."/>
            <person name="Angers B."/>
            <person name="Qian P.Y."/>
        </authorList>
    </citation>
    <scope>NUCLEOTIDE SEQUENCE</scope>
    <source>
        <strain evidence="16">R07B-5</strain>
    </source>
</reference>
<evidence type="ECO:0000256" key="11">
    <source>
        <dbReference type="ARBA" id="ARBA00023157"/>
    </source>
</evidence>
<dbReference type="SMART" id="SM00181">
    <property type="entry name" value="EGF"/>
    <property type="match status" value="5"/>
</dbReference>
<evidence type="ECO:0000256" key="13">
    <source>
        <dbReference type="ARBA" id="ARBA00023180"/>
    </source>
</evidence>
<evidence type="ECO:0000256" key="6">
    <source>
        <dbReference type="ARBA" id="ARBA00022692"/>
    </source>
</evidence>
<evidence type="ECO:0000313" key="16">
    <source>
        <dbReference type="EMBL" id="KAK2156567.1"/>
    </source>
</evidence>
<dbReference type="GO" id="GO:0071944">
    <property type="term" value="C:cell periphery"/>
    <property type="evidence" value="ECO:0007669"/>
    <property type="project" value="UniProtKB-ARBA"/>
</dbReference>
<dbReference type="Pfam" id="PF07645">
    <property type="entry name" value="EGF_CA"/>
    <property type="match status" value="2"/>
</dbReference>
<evidence type="ECO:0000256" key="8">
    <source>
        <dbReference type="ARBA" id="ARBA00022737"/>
    </source>
</evidence>
<name>A0AAD9JP07_RIDPI</name>
<dbReference type="InterPro" id="IPR049883">
    <property type="entry name" value="NOTCH1_EGF-like"/>
</dbReference>
<keyword evidence="8" id="KW-0677">Repeat</keyword>
<protein>
    <recommendedName>
        <fullName evidence="15">EGF-like domain-containing protein</fullName>
    </recommendedName>
</protein>
<dbReference type="SMART" id="SM00179">
    <property type="entry name" value="EGF_CA"/>
    <property type="match status" value="4"/>
</dbReference>
<dbReference type="AlphaFoldDB" id="A0AAD9JP07"/>
<dbReference type="Pfam" id="PF14670">
    <property type="entry name" value="FXa_inhibition"/>
    <property type="match status" value="1"/>
</dbReference>
<dbReference type="InterPro" id="IPR052080">
    <property type="entry name" value="vWF_C/EGF_Fibrillin"/>
</dbReference>
<dbReference type="InterPro" id="IPR001881">
    <property type="entry name" value="EGF-like_Ca-bd_dom"/>
</dbReference>
<keyword evidence="10" id="KW-0472">Membrane</keyword>
<keyword evidence="7" id="KW-0732">Signal</keyword>
<dbReference type="FunFam" id="2.10.25.10:FF:000009">
    <property type="entry name" value="Low-density lipoprotein receptor isoform 1"/>
    <property type="match status" value="1"/>
</dbReference>
<proteinExistence type="predicted"/>
<keyword evidence="9" id="KW-1133">Transmembrane helix</keyword>
<comment type="caution">
    <text evidence="16">The sequence shown here is derived from an EMBL/GenBank/DDBJ whole genome shotgun (WGS) entry which is preliminary data.</text>
</comment>
<dbReference type="SUPFAM" id="SSF57184">
    <property type="entry name" value="Growth factor receptor domain"/>
    <property type="match status" value="2"/>
</dbReference>
<evidence type="ECO:0000256" key="1">
    <source>
        <dbReference type="ARBA" id="ARBA00004479"/>
    </source>
</evidence>
<dbReference type="PROSITE" id="PS00010">
    <property type="entry name" value="ASX_HYDROXYL"/>
    <property type="match status" value="3"/>
</dbReference>
<dbReference type="PANTHER" id="PTHR47333">
    <property type="entry name" value="VON WILLEBRAND FACTOR C AND EGF DOMAIN-CONTAINING PROTEIN"/>
    <property type="match status" value="1"/>
</dbReference>
<evidence type="ECO:0000256" key="7">
    <source>
        <dbReference type="ARBA" id="ARBA00022729"/>
    </source>
</evidence>
<keyword evidence="11" id="KW-1015">Disulfide bond</keyword>
<dbReference type="InterPro" id="IPR000152">
    <property type="entry name" value="EGF-type_Asp/Asn_hydroxyl_site"/>
</dbReference>
<sequence length="232" mass="25016">MSSPCYLDVDECALGTHTCDSSHGVCTNTHGGFTCSCIAGYRSDGLRCLDIDECSTLNDCDMRPGIGLCTNIPGSHTCGCGTGYDLAANKKACRDIDECVADSHDCEHTCRNIPGGYLCLCVSGYTLAADQKSCVVELPCNSKLSCVYECAKLRGIDTCVCPPGTQLVNSTECEDINECDVSSPCDHTHGFCVNTVGSFLCGCLHNYTLGANNLCRGTWWRRLRDRYIHDPT</sequence>
<evidence type="ECO:0000256" key="9">
    <source>
        <dbReference type="ARBA" id="ARBA00022989"/>
    </source>
</evidence>
<dbReference type="PANTHER" id="PTHR47333:SF4">
    <property type="entry name" value="EGF-LIKE DOMAIN-CONTAINING PROTEIN"/>
    <property type="match status" value="1"/>
</dbReference>
<gene>
    <name evidence="16" type="ORF">NP493_1960g00012</name>
</gene>
<keyword evidence="5" id="KW-0254">Endocytosis</keyword>
<keyword evidence="4 14" id="KW-0245">EGF-like domain</keyword>